<dbReference type="Proteomes" id="UP000030341">
    <property type="component" value="Chromosome 2"/>
</dbReference>
<sequence>MLEAKLNIDNTYVRVDGVDTQKWQKLVDMLAELFNAASADIVEYKGDHFNVLTTSDNDENFLEPGSGWSWNTKTFCKYIVEKKQSIYVRDAQNDQHWKDAPFVVAGSVCSYFGEPILWPNGDVFGSFCVIDNKPTNYSNKLKKVLSQLKYIIESDLQHCCTMQELALVTAEKNNSLQQVAHEKEKRDEVQHQLYSQEAIVSATLNVLVDAVIRIDERGTILAINSQTELMFGFCEKELIGQNVNCLMPKAYKENHDSYISNHLHSGIKKIIGTGRDVEAQRKDGSIFPIRLSVSKIEIEGGIQFIGLIEDITEKVEYENKLREFALYDSLTKCANRNLLAQRFEYFIASARRNNKEFTIGYIDLNKFKPLNDTYGHKCGDDVLVEVGKRLRGYIRDTDLVARVGGDEFVILFADPVTEPRASQMLKDCIELPIQYNSQELHISASVGFSTYPEDGTSMDALLEKADKRMYLNKDEN</sequence>
<dbReference type="PANTHER" id="PTHR44757">
    <property type="entry name" value="DIGUANYLATE CYCLASE DGCP"/>
    <property type="match status" value="1"/>
</dbReference>
<feature type="domain" description="GGDEF" evidence="9">
    <location>
        <begin position="355"/>
        <end position="476"/>
    </location>
</feature>
<dbReference type="HOGENOM" id="CLU_573488_0_0_6"/>
<dbReference type="Pfam" id="PF00990">
    <property type="entry name" value="GGDEF"/>
    <property type="match status" value="1"/>
</dbReference>
<dbReference type="InterPro" id="IPR052155">
    <property type="entry name" value="Biofilm_reg_signaling"/>
</dbReference>
<protein>
    <recommendedName>
        <fullName evidence="6">Sensor protein FixL</fullName>
    </recommendedName>
</protein>
<evidence type="ECO:0000256" key="3">
    <source>
        <dbReference type="ARBA" id="ARBA00022777"/>
    </source>
</evidence>
<dbReference type="SUPFAM" id="SSF55781">
    <property type="entry name" value="GAF domain-like"/>
    <property type="match status" value="1"/>
</dbReference>
<dbReference type="InterPro" id="IPR000160">
    <property type="entry name" value="GGDEF_dom"/>
</dbReference>
<dbReference type="NCBIfam" id="TIGR00229">
    <property type="entry name" value="sensory_box"/>
    <property type="match status" value="1"/>
</dbReference>
<evidence type="ECO:0000256" key="6">
    <source>
        <dbReference type="ARBA" id="ARBA00070616"/>
    </source>
</evidence>
<dbReference type="GO" id="GO:0005524">
    <property type="term" value="F:ATP binding"/>
    <property type="evidence" value="ECO:0007669"/>
    <property type="project" value="UniProtKB-KW"/>
</dbReference>
<dbReference type="Pfam" id="PF13426">
    <property type="entry name" value="PAS_9"/>
    <property type="match status" value="1"/>
</dbReference>
<comment type="function">
    <text evidence="5">Putative oxygen sensor; modulates the activity of FixJ, a transcriptional activator of nitrogen fixation fixK gene. FixL probably acts as a kinase that phosphorylates FixJ.</text>
</comment>
<evidence type="ECO:0000256" key="1">
    <source>
        <dbReference type="ARBA" id="ARBA00022679"/>
    </source>
</evidence>
<dbReference type="RefSeq" id="WP_040136642.1">
    <property type="nucleotide sequence ID" value="NZ_CP009889.1"/>
</dbReference>
<dbReference type="SMART" id="SM00091">
    <property type="entry name" value="PAS"/>
    <property type="match status" value="1"/>
</dbReference>
<evidence type="ECO:0000256" key="4">
    <source>
        <dbReference type="ARBA" id="ARBA00022840"/>
    </source>
</evidence>
<proteinExistence type="predicted"/>
<reference evidence="10 11" key="1">
    <citation type="submission" date="2014-11" db="EMBL/GenBank/DDBJ databases">
        <title>Complete Genome Sequence of Pseudoalteromonas sp. Strain OCN003 Isolated from Kaneohe Bay, Oahu, Hawaii.</title>
        <authorList>
            <person name="Beurmann S."/>
            <person name="Videau P."/>
            <person name="Ushijima B."/>
            <person name="Smith A.M."/>
            <person name="Aeby G.S."/>
            <person name="Callahan S.M."/>
            <person name="Belcaid M."/>
        </authorList>
    </citation>
    <scope>NUCLEOTIDE SEQUENCE [LARGE SCALE GENOMIC DNA]</scope>
    <source>
        <strain evidence="10 11">OCN003</strain>
    </source>
</reference>
<dbReference type="PROSITE" id="PS50113">
    <property type="entry name" value="PAC"/>
    <property type="match status" value="1"/>
</dbReference>
<evidence type="ECO:0000313" key="10">
    <source>
        <dbReference type="EMBL" id="AIY67550.1"/>
    </source>
</evidence>
<dbReference type="STRING" id="1348114.OM33_21325"/>
<dbReference type="PROSITE" id="PS50112">
    <property type="entry name" value="PAS"/>
    <property type="match status" value="1"/>
</dbReference>
<dbReference type="SUPFAM" id="SSF55073">
    <property type="entry name" value="Nucleotide cyclase"/>
    <property type="match status" value="1"/>
</dbReference>
<dbReference type="eggNOG" id="COG2199">
    <property type="taxonomic scope" value="Bacteria"/>
</dbReference>
<evidence type="ECO:0000259" key="9">
    <source>
        <dbReference type="PROSITE" id="PS50887"/>
    </source>
</evidence>
<dbReference type="SMART" id="SM00267">
    <property type="entry name" value="GGDEF"/>
    <property type="match status" value="1"/>
</dbReference>
<evidence type="ECO:0000259" key="8">
    <source>
        <dbReference type="PROSITE" id="PS50113"/>
    </source>
</evidence>
<dbReference type="PROSITE" id="PS50887">
    <property type="entry name" value="GGDEF"/>
    <property type="match status" value="1"/>
</dbReference>
<gene>
    <name evidence="10" type="ORF">OM33_21325</name>
</gene>
<keyword evidence="1" id="KW-0808">Transferase</keyword>
<dbReference type="eggNOG" id="COG2203">
    <property type="taxonomic scope" value="Bacteria"/>
</dbReference>
<dbReference type="InterPro" id="IPR043128">
    <property type="entry name" value="Rev_trsase/Diguanyl_cyclase"/>
</dbReference>
<keyword evidence="4" id="KW-0067">ATP-binding</keyword>
<name>A0A0A7ELK6_9GAMM</name>
<dbReference type="Gene3D" id="3.30.70.270">
    <property type="match status" value="1"/>
</dbReference>
<dbReference type="CDD" id="cd01949">
    <property type="entry name" value="GGDEF"/>
    <property type="match status" value="1"/>
</dbReference>
<keyword evidence="3" id="KW-0418">Kinase</keyword>
<keyword evidence="2" id="KW-0547">Nucleotide-binding</keyword>
<dbReference type="NCBIfam" id="TIGR00254">
    <property type="entry name" value="GGDEF"/>
    <property type="match status" value="1"/>
</dbReference>
<feature type="domain" description="PAC" evidence="8">
    <location>
        <begin position="273"/>
        <end position="323"/>
    </location>
</feature>
<evidence type="ECO:0000259" key="7">
    <source>
        <dbReference type="PROSITE" id="PS50112"/>
    </source>
</evidence>
<dbReference type="EMBL" id="CP009889">
    <property type="protein sequence ID" value="AIY67550.1"/>
    <property type="molecule type" value="Genomic_DNA"/>
</dbReference>
<keyword evidence="11" id="KW-1185">Reference proteome</keyword>
<dbReference type="Gene3D" id="3.30.450.40">
    <property type="match status" value="1"/>
</dbReference>
<dbReference type="InterPro" id="IPR029787">
    <property type="entry name" value="Nucleotide_cyclase"/>
</dbReference>
<dbReference type="InterPro" id="IPR000700">
    <property type="entry name" value="PAS-assoc_C"/>
</dbReference>
<accession>A0A0A7ELK6</accession>
<dbReference type="Gene3D" id="3.30.450.20">
    <property type="entry name" value="PAS domain"/>
    <property type="match status" value="1"/>
</dbReference>
<dbReference type="CDD" id="cd00130">
    <property type="entry name" value="PAS"/>
    <property type="match status" value="1"/>
</dbReference>
<evidence type="ECO:0000313" key="11">
    <source>
        <dbReference type="Proteomes" id="UP000030341"/>
    </source>
</evidence>
<organism evidence="10 11">
    <name type="scientific">Pseudoalteromonas piratica</name>
    <dbReference type="NCBI Taxonomy" id="1348114"/>
    <lineage>
        <taxon>Bacteria</taxon>
        <taxon>Pseudomonadati</taxon>
        <taxon>Pseudomonadota</taxon>
        <taxon>Gammaproteobacteria</taxon>
        <taxon>Alteromonadales</taxon>
        <taxon>Pseudoalteromonadaceae</taxon>
        <taxon>Pseudoalteromonas</taxon>
    </lineage>
</organism>
<dbReference type="PANTHER" id="PTHR44757:SF2">
    <property type="entry name" value="BIOFILM ARCHITECTURE MAINTENANCE PROTEIN MBAA"/>
    <property type="match status" value="1"/>
</dbReference>
<dbReference type="InterPro" id="IPR000014">
    <property type="entry name" value="PAS"/>
</dbReference>
<evidence type="ECO:0000256" key="2">
    <source>
        <dbReference type="ARBA" id="ARBA00022741"/>
    </source>
</evidence>
<feature type="domain" description="PAS" evidence="7">
    <location>
        <begin position="196"/>
        <end position="266"/>
    </location>
</feature>
<dbReference type="SUPFAM" id="SSF55785">
    <property type="entry name" value="PYP-like sensor domain (PAS domain)"/>
    <property type="match status" value="1"/>
</dbReference>
<dbReference type="GO" id="GO:0016301">
    <property type="term" value="F:kinase activity"/>
    <property type="evidence" value="ECO:0007669"/>
    <property type="project" value="UniProtKB-KW"/>
</dbReference>
<dbReference type="AlphaFoldDB" id="A0A0A7ELK6"/>
<dbReference type="InterPro" id="IPR029016">
    <property type="entry name" value="GAF-like_dom_sf"/>
</dbReference>
<evidence type="ECO:0000256" key="5">
    <source>
        <dbReference type="ARBA" id="ARBA00059827"/>
    </source>
</evidence>
<dbReference type="KEGG" id="pseo:OM33_21325"/>
<dbReference type="InterPro" id="IPR035965">
    <property type="entry name" value="PAS-like_dom_sf"/>
</dbReference>
<dbReference type="FunFam" id="3.30.450.20:FF:000060">
    <property type="entry name" value="Sensor protein FixL"/>
    <property type="match status" value="1"/>
</dbReference>